<gene>
    <name evidence="5" type="ORF">DGAL_LOCUS10855</name>
</gene>
<dbReference type="OrthoDB" id="167718at2759"/>
<feature type="domain" description="RRM" evidence="4">
    <location>
        <begin position="164"/>
        <end position="237"/>
    </location>
</feature>
<dbReference type="AlphaFoldDB" id="A0A8J2RYD7"/>
<feature type="compositionally biased region" description="Polar residues" evidence="3">
    <location>
        <begin position="112"/>
        <end position="123"/>
    </location>
</feature>
<dbReference type="Proteomes" id="UP000789390">
    <property type="component" value="Unassembled WGS sequence"/>
</dbReference>
<evidence type="ECO:0000256" key="2">
    <source>
        <dbReference type="PROSITE-ProRule" id="PRU00176"/>
    </source>
</evidence>
<evidence type="ECO:0000313" key="6">
    <source>
        <dbReference type="Proteomes" id="UP000789390"/>
    </source>
</evidence>
<dbReference type="PANTHER" id="PTHR23236:SF11">
    <property type="entry name" value="EUKARYOTIC TRANSLATION INITIATION FACTOR 4H"/>
    <property type="match status" value="1"/>
</dbReference>
<dbReference type="SMART" id="SM00360">
    <property type="entry name" value="RRM"/>
    <property type="match status" value="1"/>
</dbReference>
<dbReference type="EMBL" id="CAKKLH010000277">
    <property type="protein sequence ID" value="CAH0107535.1"/>
    <property type="molecule type" value="Genomic_DNA"/>
</dbReference>
<feature type="compositionally biased region" description="Basic and acidic residues" evidence="3">
    <location>
        <begin position="71"/>
        <end position="82"/>
    </location>
</feature>
<dbReference type="SUPFAM" id="SSF54928">
    <property type="entry name" value="RNA-binding domain, RBD"/>
    <property type="match status" value="1"/>
</dbReference>
<comment type="caution">
    <text evidence="5">The sequence shown here is derived from an EMBL/GenBank/DDBJ whole genome shotgun (WGS) entry which is preliminary data.</text>
</comment>
<dbReference type="InterPro" id="IPR035979">
    <property type="entry name" value="RBD_domain_sf"/>
</dbReference>
<name>A0A8J2RYD7_9CRUS</name>
<dbReference type="InterPro" id="IPR034228">
    <property type="entry name" value="Nop6_RRM"/>
</dbReference>
<accession>A0A8J2RYD7</accession>
<dbReference type="PROSITE" id="PS50102">
    <property type="entry name" value="RRM"/>
    <property type="match status" value="1"/>
</dbReference>
<protein>
    <recommendedName>
        <fullName evidence="4">RRM domain-containing protein</fullName>
    </recommendedName>
</protein>
<keyword evidence="6" id="KW-1185">Reference proteome</keyword>
<dbReference type="GO" id="GO:0003723">
    <property type="term" value="F:RNA binding"/>
    <property type="evidence" value="ECO:0007669"/>
    <property type="project" value="UniProtKB-UniRule"/>
</dbReference>
<reference evidence="5" key="1">
    <citation type="submission" date="2021-11" db="EMBL/GenBank/DDBJ databases">
        <authorList>
            <person name="Schell T."/>
        </authorList>
    </citation>
    <scope>NUCLEOTIDE SEQUENCE</scope>
    <source>
        <strain evidence="5">M5</strain>
    </source>
</reference>
<organism evidence="5 6">
    <name type="scientific">Daphnia galeata</name>
    <dbReference type="NCBI Taxonomy" id="27404"/>
    <lineage>
        <taxon>Eukaryota</taxon>
        <taxon>Metazoa</taxon>
        <taxon>Ecdysozoa</taxon>
        <taxon>Arthropoda</taxon>
        <taxon>Crustacea</taxon>
        <taxon>Branchiopoda</taxon>
        <taxon>Diplostraca</taxon>
        <taxon>Cladocera</taxon>
        <taxon>Anomopoda</taxon>
        <taxon>Daphniidae</taxon>
        <taxon>Daphnia</taxon>
    </lineage>
</organism>
<feature type="compositionally biased region" description="Basic and acidic residues" evidence="3">
    <location>
        <begin position="101"/>
        <end position="110"/>
    </location>
</feature>
<feature type="compositionally biased region" description="Polar residues" evidence="3">
    <location>
        <begin position="23"/>
        <end position="51"/>
    </location>
</feature>
<dbReference type="InterPro" id="IPR000504">
    <property type="entry name" value="RRM_dom"/>
</dbReference>
<dbReference type="Gene3D" id="3.30.70.330">
    <property type="match status" value="1"/>
</dbReference>
<proteinExistence type="predicted"/>
<dbReference type="PANTHER" id="PTHR23236">
    <property type="entry name" value="EUKARYOTIC TRANSLATION INITIATION FACTOR 4B/4H"/>
    <property type="match status" value="1"/>
</dbReference>
<evidence type="ECO:0000256" key="3">
    <source>
        <dbReference type="SAM" id="MobiDB-lite"/>
    </source>
</evidence>
<keyword evidence="1 2" id="KW-0694">RNA-binding</keyword>
<evidence type="ECO:0000259" key="4">
    <source>
        <dbReference type="PROSITE" id="PS50102"/>
    </source>
</evidence>
<evidence type="ECO:0000313" key="5">
    <source>
        <dbReference type="EMBL" id="CAH0107535.1"/>
    </source>
</evidence>
<dbReference type="InterPro" id="IPR012677">
    <property type="entry name" value="Nucleotide-bd_a/b_plait_sf"/>
</dbReference>
<evidence type="ECO:0000256" key="1">
    <source>
        <dbReference type="ARBA" id="ARBA00022884"/>
    </source>
</evidence>
<dbReference type="Pfam" id="PF00076">
    <property type="entry name" value="RRM_1"/>
    <property type="match status" value="1"/>
</dbReference>
<dbReference type="CDD" id="cd12400">
    <property type="entry name" value="RRM_Nop6"/>
    <property type="match status" value="1"/>
</dbReference>
<feature type="region of interest" description="Disordered" evidence="3">
    <location>
        <begin position="1"/>
        <end position="156"/>
    </location>
</feature>
<sequence>MKKAQKFAQNNATEWKARGFKNSDASTTENAGSSFEVANNQDHGRFQNSFGFNADSRRGAKSTFNSGKSRRPVEQKEEHDHIEGEDDHAFNSPVQKKKLKPCKEIEEPSIHQDYSASQPNEDTPASVKPQKKKKKKNVAGSETTGDAEANEESGKRKKQKFQGYTLFIGNLSYDTTKEDVLRHFAKCGTIKNVRIPLEKETNQPRGFGYIEVEEHVTYENVLSMHHTFLARRRINVECTFGGSKTSQKRMALIKEKTLKLRFLSREGKISSAKQRPWGKFNQNQSFELHFMFA</sequence>